<dbReference type="Proteomes" id="UP000027665">
    <property type="component" value="Unassembled WGS sequence"/>
</dbReference>
<dbReference type="EMBL" id="JMKI01000034">
    <property type="protein sequence ID" value="KEJ92149.1"/>
    <property type="molecule type" value="Genomic_DNA"/>
</dbReference>
<dbReference type="InterPro" id="IPR036291">
    <property type="entry name" value="NAD(P)-bd_dom_sf"/>
</dbReference>
<dbReference type="GO" id="GO:0006006">
    <property type="term" value="P:glucose metabolic process"/>
    <property type="evidence" value="ECO:0007669"/>
    <property type="project" value="TreeGrafter"/>
</dbReference>
<comment type="similarity">
    <text evidence="1">Belongs to the short-chain dehydrogenases/reductases (SDR) family.</text>
</comment>
<protein>
    <recommendedName>
        <fullName evidence="5">Short-chain dehydrogenase</fullName>
    </recommendedName>
</protein>
<dbReference type="PANTHER" id="PTHR44252">
    <property type="entry name" value="D-ERYTHRULOSE REDUCTASE"/>
    <property type="match status" value="1"/>
</dbReference>
<accession>A0A073IQW4</accession>
<name>A0A073IQW4_9BACT</name>
<evidence type="ECO:0000256" key="2">
    <source>
        <dbReference type="ARBA" id="ARBA00022857"/>
    </source>
</evidence>
<dbReference type="Gene3D" id="3.40.50.720">
    <property type="entry name" value="NAD(P)-binding Rossmann-like Domain"/>
    <property type="match status" value="1"/>
</dbReference>
<dbReference type="FunFam" id="3.40.50.720:FF:000084">
    <property type="entry name" value="Short-chain dehydrogenase reductase"/>
    <property type="match status" value="1"/>
</dbReference>
<dbReference type="InterPro" id="IPR051737">
    <property type="entry name" value="L-xylulose/Carbonyl_redctase"/>
</dbReference>
<reference evidence="3 4" key="1">
    <citation type="submission" date="2014-04" db="EMBL/GenBank/DDBJ databases">
        <title>Draft Genome Sequence of Synergistes jonesii.</title>
        <authorList>
            <person name="Coil D.A."/>
            <person name="Eisen J.A."/>
            <person name="Holland-Moritz H.E."/>
        </authorList>
    </citation>
    <scope>NUCLEOTIDE SEQUENCE [LARGE SCALE GENOMIC DNA]</scope>
    <source>
        <strain evidence="3 4">78-1</strain>
    </source>
</reference>
<dbReference type="InterPro" id="IPR002347">
    <property type="entry name" value="SDR_fam"/>
</dbReference>
<dbReference type="GO" id="GO:0004090">
    <property type="term" value="F:carbonyl reductase (NADPH) activity"/>
    <property type="evidence" value="ECO:0007669"/>
    <property type="project" value="TreeGrafter"/>
</dbReference>
<dbReference type="RefSeq" id="WP_037976329.1">
    <property type="nucleotide sequence ID" value="NZ_JMKI01000034.1"/>
</dbReference>
<dbReference type="OrthoDB" id="9803333at2"/>
<evidence type="ECO:0000313" key="3">
    <source>
        <dbReference type="EMBL" id="KEJ92149.1"/>
    </source>
</evidence>
<comment type="caution">
    <text evidence="3">The sequence shown here is derived from an EMBL/GenBank/DDBJ whole genome shotgun (WGS) entry which is preliminary data.</text>
</comment>
<keyword evidence="2" id="KW-0521">NADP</keyword>
<dbReference type="AlphaFoldDB" id="A0A073IQW4"/>
<dbReference type="CDD" id="cd05233">
    <property type="entry name" value="SDR_c"/>
    <property type="match status" value="1"/>
</dbReference>
<dbReference type="STRING" id="2754.EH55_05280"/>
<dbReference type="PANTHER" id="PTHR44252:SF3">
    <property type="entry name" value="D-ERYTHRULOSE REDUCTASE-RELATED"/>
    <property type="match status" value="1"/>
</dbReference>
<dbReference type="GO" id="GO:0005997">
    <property type="term" value="P:xylulose metabolic process"/>
    <property type="evidence" value="ECO:0007669"/>
    <property type="project" value="TreeGrafter"/>
</dbReference>
<gene>
    <name evidence="3" type="ORF">EH55_05280</name>
</gene>
<evidence type="ECO:0008006" key="5">
    <source>
        <dbReference type="Google" id="ProtNLM"/>
    </source>
</evidence>
<dbReference type="GO" id="GO:0050038">
    <property type="term" value="F:L-xylulose reductase (NADPH) activity"/>
    <property type="evidence" value="ECO:0007669"/>
    <property type="project" value="TreeGrafter"/>
</dbReference>
<dbReference type="Pfam" id="PF13561">
    <property type="entry name" value="adh_short_C2"/>
    <property type="match status" value="1"/>
</dbReference>
<dbReference type="SUPFAM" id="SSF51735">
    <property type="entry name" value="NAD(P)-binding Rossmann-fold domains"/>
    <property type="match status" value="1"/>
</dbReference>
<organism evidence="3 4">
    <name type="scientific">Synergistes jonesii</name>
    <dbReference type="NCBI Taxonomy" id="2754"/>
    <lineage>
        <taxon>Bacteria</taxon>
        <taxon>Thermotogati</taxon>
        <taxon>Synergistota</taxon>
        <taxon>Synergistia</taxon>
        <taxon>Synergistales</taxon>
        <taxon>Synergistaceae</taxon>
        <taxon>Synergistes</taxon>
    </lineage>
</organism>
<sequence>MLNPLDLTGKKIFVAGASSGIGRAVAVYLSKLGANIAIAARREDKLQETLSVMEGENHRYYVCDFNNTDTIEPVVAAAVKDIGPFSGLVYSAGLSQMRPLAMLRTSDINAVMTVNLYAFVEFAKCITKKKNVTTPASIVAVSSVASLLGDKAKLSYCSSKAALEASTRCMAKELGHRGIRVNTIRPTWVNTGMMDVFFKEWKDSADAESHLAQHYAGVVQPDELAAMCAFLLSDNSKTITGTAISIDSGRLA</sequence>
<proteinExistence type="inferred from homology"/>
<keyword evidence="4" id="KW-1185">Reference proteome</keyword>
<evidence type="ECO:0000313" key="4">
    <source>
        <dbReference type="Proteomes" id="UP000027665"/>
    </source>
</evidence>
<dbReference type="GeneID" id="90983701"/>
<dbReference type="eggNOG" id="COG1028">
    <property type="taxonomic scope" value="Bacteria"/>
</dbReference>
<dbReference type="PRINTS" id="PR00081">
    <property type="entry name" value="GDHRDH"/>
</dbReference>
<evidence type="ECO:0000256" key="1">
    <source>
        <dbReference type="ARBA" id="ARBA00006484"/>
    </source>
</evidence>